<name>A0A5J6F699_9ACTN</name>
<dbReference type="KEGG" id="snk:CP967_04205"/>
<dbReference type="AlphaFoldDB" id="A0A5J6F699"/>
<organism evidence="2 3">
    <name type="scientific">Streptomyces nitrosporeus</name>
    <dbReference type="NCBI Taxonomy" id="28894"/>
    <lineage>
        <taxon>Bacteria</taxon>
        <taxon>Bacillati</taxon>
        <taxon>Actinomycetota</taxon>
        <taxon>Actinomycetes</taxon>
        <taxon>Kitasatosporales</taxon>
        <taxon>Streptomycetaceae</taxon>
        <taxon>Streptomyces</taxon>
    </lineage>
</organism>
<proteinExistence type="predicted"/>
<gene>
    <name evidence="2" type="ORF">CP967_04205</name>
</gene>
<accession>A0A5J6F699</accession>
<keyword evidence="3" id="KW-1185">Reference proteome</keyword>
<evidence type="ECO:0000313" key="3">
    <source>
        <dbReference type="Proteomes" id="UP000326178"/>
    </source>
</evidence>
<reference evidence="2 3" key="1">
    <citation type="submission" date="2017-09" db="EMBL/GenBank/DDBJ databases">
        <authorList>
            <person name="Lee N."/>
            <person name="Cho B.-K."/>
        </authorList>
    </citation>
    <scope>NUCLEOTIDE SEQUENCE [LARGE SCALE GENOMIC DNA]</scope>
    <source>
        <strain evidence="2 3">ATCC 12769</strain>
    </source>
</reference>
<evidence type="ECO:0000313" key="2">
    <source>
        <dbReference type="EMBL" id="QEU71264.1"/>
    </source>
</evidence>
<dbReference type="Proteomes" id="UP000326178">
    <property type="component" value="Chromosome"/>
</dbReference>
<evidence type="ECO:0000256" key="1">
    <source>
        <dbReference type="SAM" id="MobiDB-lite"/>
    </source>
</evidence>
<sequence length="66" mass="6952">MLRGQLADGAGPRVVRARTTAVAARQVVGGRDRMSSPSLPFLRDGEGTQPGVPDHRAAGGRHRAHI</sequence>
<dbReference type="EMBL" id="CP023702">
    <property type="protein sequence ID" value="QEU71264.1"/>
    <property type="molecule type" value="Genomic_DNA"/>
</dbReference>
<protein>
    <submittedName>
        <fullName evidence="2">Uncharacterized protein</fullName>
    </submittedName>
</protein>
<feature type="region of interest" description="Disordered" evidence="1">
    <location>
        <begin position="27"/>
        <end position="66"/>
    </location>
</feature>